<organism evidence="1 2">
    <name type="scientific">Gimesia aquarii</name>
    <dbReference type="NCBI Taxonomy" id="2527964"/>
    <lineage>
        <taxon>Bacteria</taxon>
        <taxon>Pseudomonadati</taxon>
        <taxon>Planctomycetota</taxon>
        <taxon>Planctomycetia</taxon>
        <taxon>Planctomycetales</taxon>
        <taxon>Planctomycetaceae</taxon>
        <taxon>Gimesia</taxon>
    </lineage>
</organism>
<dbReference type="EMBL" id="CP037920">
    <property type="protein sequence ID" value="QDU00233.1"/>
    <property type="molecule type" value="Genomic_DNA"/>
</dbReference>
<evidence type="ECO:0000313" key="1">
    <source>
        <dbReference type="EMBL" id="QDU00233.1"/>
    </source>
</evidence>
<dbReference type="RefSeq" id="WP_144990411.1">
    <property type="nucleotide sequence ID" value="NZ_CP037920.1"/>
</dbReference>
<gene>
    <name evidence="1" type="ORF">V144x_57460</name>
</gene>
<dbReference type="KEGG" id="gaw:V144x_57460"/>
<evidence type="ECO:0000313" key="2">
    <source>
        <dbReference type="Proteomes" id="UP000318704"/>
    </source>
</evidence>
<reference evidence="1 2" key="1">
    <citation type="submission" date="2019-03" db="EMBL/GenBank/DDBJ databases">
        <title>Deep-cultivation of Planctomycetes and their phenomic and genomic characterization uncovers novel biology.</title>
        <authorList>
            <person name="Wiegand S."/>
            <person name="Jogler M."/>
            <person name="Boedeker C."/>
            <person name="Pinto D."/>
            <person name="Vollmers J."/>
            <person name="Rivas-Marin E."/>
            <person name="Kohn T."/>
            <person name="Peeters S.H."/>
            <person name="Heuer A."/>
            <person name="Rast P."/>
            <person name="Oberbeckmann S."/>
            <person name="Bunk B."/>
            <person name="Jeske O."/>
            <person name="Meyerdierks A."/>
            <person name="Storesund J.E."/>
            <person name="Kallscheuer N."/>
            <person name="Luecker S."/>
            <person name="Lage O.M."/>
            <person name="Pohl T."/>
            <person name="Merkel B.J."/>
            <person name="Hornburger P."/>
            <person name="Mueller R.-W."/>
            <person name="Bruemmer F."/>
            <person name="Labrenz M."/>
            <person name="Spormann A.M."/>
            <person name="Op den Camp H."/>
            <person name="Overmann J."/>
            <person name="Amann R."/>
            <person name="Jetten M.S.M."/>
            <person name="Mascher T."/>
            <person name="Medema M.H."/>
            <person name="Devos D.P."/>
            <person name="Kaster A.-K."/>
            <person name="Ovreas L."/>
            <person name="Rohde M."/>
            <person name="Galperin M.Y."/>
            <person name="Jogler C."/>
        </authorList>
    </citation>
    <scope>NUCLEOTIDE SEQUENCE [LARGE SCALE GENOMIC DNA]</scope>
    <source>
        <strain evidence="1 2">V144</strain>
    </source>
</reference>
<accession>A0A517W4Q0</accession>
<sequence length="750" mass="83457">MLLKESKPSRNKQQYFGMVSLAVLGIASLALVVTTTMAVEGKQPQKEDVGLQGILPAEVPEDLSTESLEGLKGKWAQWEQQVSELLGKLYESDLTLDQQKQTLAALQAKIKEAQGQADLSEYCSRLQRRIDIANAVLKTLGQDWGAVKTAQMKSKQTELAAVAKSLKNYLNSLQNGDGWVEYLQLNELQKELKNNYSEVELLDLLKSLQAKFEARGALKDAEQRKFFNREQFKDLEKSVKAFLTESKASTSKIDVNKIRKQLTVLVTNLEEYESSQSNKNAFEARKTYAQLRKELGRGLQPLTTALRNNYFNYNLRVMVAEDFINRLINDSTCEKGPVVDCILGAYVTGNQATTTEVGVDFKPSDSSLRFDLTLNGVTNSETSGTTSQAVIYTSGHHQIWGGKEINFDGDTFTTQPAWVQVDAHNTTVGASTNLDGIPLLSGLGRSMAYRRTAQLKGEAEAIAAQRVRDRVRPRFDEEVDDRITRANEKVGGQLNKRLRDNNLFPSARSFASTDSHLYIRTRLMDTGELAANSPPLSISSKDSVVLQLHESVINNSLSRMALEGRKISDQDLITEFEKSIADILDRKVKLERPPVDPDKGPNILAFDKKDPIRVQISDNTVNLILRCGFEQKGETAVPTQIITVPLHFKVEGDKIHITRGNVKSSPVVRPDRIASQIARAGVVRSKMEKAFPNRVEPSQVKTKLENRTVYLHITDILANDGWLTVTVGNDLTVEKHDEVPPAVEETAAVN</sequence>
<dbReference type="AlphaFoldDB" id="A0A517W4Q0"/>
<dbReference type="Proteomes" id="UP000318704">
    <property type="component" value="Chromosome"/>
</dbReference>
<protein>
    <submittedName>
        <fullName evidence="1">Uncharacterized protein</fullName>
    </submittedName>
</protein>
<proteinExistence type="predicted"/>
<name>A0A517W4Q0_9PLAN</name>